<gene>
    <name evidence="1" type="ORF">J2W52_000379</name>
</gene>
<protein>
    <submittedName>
        <fullName evidence="1">Uncharacterized protein</fullName>
    </submittedName>
</protein>
<name>A0ABU1SIH6_9HYPH</name>
<comment type="caution">
    <text evidence="1">The sequence shown here is derived from an EMBL/GenBank/DDBJ whole genome shotgun (WGS) entry which is preliminary data.</text>
</comment>
<evidence type="ECO:0000313" key="1">
    <source>
        <dbReference type="EMBL" id="MDR6898791.1"/>
    </source>
</evidence>
<keyword evidence="2" id="KW-1185">Reference proteome</keyword>
<organism evidence="1 2">
    <name type="scientific">Rhizobium miluonense</name>
    <dbReference type="NCBI Taxonomy" id="411945"/>
    <lineage>
        <taxon>Bacteria</taxon>
        <taxon>Pseudomonadati</taxon>
        <taxon>Pseudomonadota</taxon>
        <taxon>Alphaproteobacteria</taxon>
        <taxon>Hyphomicrobiales</taxon>
        <taxon>Rhizobiaceae</taxon>
        <taxon>Rhizobium/Agrobacterium group</taxon>
        <taxon>Rhizobium</taxon>
    </lineage>
</organism>
<proteinExistence type="predicted"/>
<evidence type="ECO:0000313" key="2">
    <source>
        <dbReference type="Proteomes" id="UP001250791"/>
    </source>
</evidence>
<reference evidence="1 2" key="1">
    <citation type="submission" date="2023-07" db="EMBL/GenBank/DDBJ databases">
        <title>Sorghum-associated microbial communities from plants grown in Nebraska, USA.</title>
        <authorList>
            <person name="Schachtman D."/>
        </authorList>
    </citation>
    <scope>NUCLEOTIDE SEQUENCE [LARGE SCALE GENOMIC DNA]</scope>
    <source>
        <strain evidence="1 2">3199</strain>
    </source>
</reference>
<sequence>MQISTIAVIGGLGNTGGRVAERLDGCNSPVMNGIGRTLRRQPKDFFDYARQTAATGIWSAQS</sequence>
<dbReference type="Proteomes" id="UP001250791">
    <property type="component" value="Unassembled WGS sequence"/>
</dbReference>
<dbReference type="EMBL" id="JAVDUP010000001">
    <property type="protein sequence ID" value="MDR6898791.1"/>
    <property type="molecule type" value="Genomic_DNA"/>
</dbReference>
<accession>A0ABU1SIH6</accession>
<dbReference type="RefSeq" id="WP_310228589.1">
    <property type="nucleotide sequence ID" value="NZ_JAVDUP010000001.1"/>
</dbReference>